<dbReference type="EMBL" id="PYGD01000008">
    <property type="protein sequence ID" value="PSK90329.1"/>
    <property type="molecule type" value="Genomic_DNA"/>
</dbReference>
<organism evidence="13 14">
    <name type="scientific">Taibaiella chishuiensis</name>
    <dbReference type="NCBI Taxonomy" id="1434707"/>
    <lineage>
        <taxon>Bacteria</taxon>
        <taxon>Pseudomonadati</taxon>
        <taxon>Bacteroidota</taxon>
        <taxon>Chitinophagia</taxon>
        <taxon>Chitinophagales</taxon>
        <taxon>Chitinophagaceae</taxon>
        <taxon>Taibaiella</taxon>
    </lineage>
</organism>
<protein>
    <submittedName>
        <fullName evidence="13">KUP system potassium uptake protein</fullName>
    </submittedName>
</protein>
<dbReference type="GO" id="GO:0016020">
    <property type="term" value="C:membrane"/>
    <property type="evidence" value="ECO:0007669"/>
    <property type="project" value="UniProtKB-SubCell"/>
</dbReference>
<dbReference type="PANTHER" id="PTHR30540">
    <property type="entry name" value="OSMOTIC STRESS POTASSIUM TRANSPORTER"/>
    <property type="match status" value="1"/>
</dbReference>
<evidence type="ECO:0000313" key="14">
    <source>
        <dbReference type="Proteomes" id="UP000240572"/>
    </source>
</evidence>
<keyword evidence="6" id="KW-0630">Potassium</keyword>
<evidence type="ECO:0000256" key="1">
    <source>
        <dbReference type="ARBA" id="ARBA00004141"/>
    </source>
</evidence>
<dbReference type="Proteomes" id="UP000240572">
    <property type="component" value="Unassembled WGS sequence"/>
</dbReference>
<proteinExistence type="predicted"/>
<feature type="transmembrane region" description="Helical" evidence="10">
    <location>
        <begin position="46"/>
        <end position="70"/>
    </location>
</feature>
<keyword evidence="3" id="KW-0633">Potassium transport</keyword>
<dbReference type="AlphaFoldDB" id="A0A2P8CZD5"/>
<evidence type="ECO:0000256" key="9">
    <source>
        <dbReference type="ARBA" id="ARBA00023136"/>
    </source>
</evidence>
<evidence type="ECO:0000256" key="6">
    <source>
        <dbReference type="ARBA" id="ARBA00022958"/>
    </source>
</evidence>
<evidence type="ECO:0000256" key="10">
    <source>
        <dbReference type="SAM" id="Phobius"/>
    </source>
</evidence>
<evidence type="ECO:0000256" key="3">
    <source>
        <dbReference type="ARBA" id="ARBA00022538"/>
    </source>
</evidence>
<sequence length="647" mass="72845">MGANLKKATLAGIIIALGIVFGDIGTSPLYTMSAIVRGKVVSELLVVGGVSCIIWTLTLQTTIKYVMLTLRADNKGEGGIFSLFALVRRHAKWIVFFAMIGGAALLADGLITPPITVTSAIEGLDLKQETTLAIVVVIIAGIFFMQQFGTKSIGKLFGPIMVIWFLTMATFGISHMADNMHIFKAFNPYYAIKLLTQYPHGFWLLGAVFLCTTGAEALYSDLGHCGRANIRASWIFVKTCLILNYIGQGSWLLRHYEGRMLPGDVNVFFSLAPEGPFRVGAIVVATLAAIIASQALISGSFSLVNEAIKLNLWPKMKINFPSSERGQLFIPGINLLLWLGCSAVVIFFGSSAAMEGAYGLSITVTMIMTSLLLSFYLFTRRVAKIWVGLYLLIYLTIEVSFLIANLEKFPPPHNGFVTVFIAGGLFAVMFMWYKARRIKNRYVEFVRLEDYVPIIQELSNDRSIPKYATHLVYMTSANFSKEIEHKIIYSILYKNPKRADIYWFVHVDVLDEPYTMDYVVHTVIPNEIIRVEFRLGFRVEHRVQLMFKKVVEEMVANKEVNVTSRYESLSKNNVRGDFRFIVMEKFLSRDNELPFIDKLIMRGYFFLKKVSLSEERSFGLDQSDVTIEKFPLLISKVSDIKLRRVGD</sequence>
<keyword evidence="8" id="KW-0406">Ion transport</keyword>
<name>A0A2P8CZD5_9BACT</name>
<feature type="transmembrane region" description="Helical" evidence="10">
    <location>
        <begin position="279"/>
        <end position="308"/>
    </location>
</feature>
<reference evidence="13 14" key="1">
    <citation type="submission" date="2018-03" db="EMBL/GenBank/DDBJ databases">
        <title>Genomic Encyclopedia of Type Strains, Phase III (KMG-III): the genomes of soil and plant-associated and newly described type strains.</title>
        <authorList>
            <person name="Whitman W."/>
        </authorList>
    </citation>
    <scope>NUCLEOTIDE SEQUENCE [LARGE SCALE GENOMIC DNA]</scope>
    <source>
        <strain evidence="13 14">CGMCC 1.12700</strain>
    </source>
</reference>
<keyword evidence="2" id="KW-0813">Transport</keyword>
<evidence type="ECO:0000313" key="13">
    <source>
        <dbReference type="EMBL" id="PSK90329.1"/>
    </source>
</evidence>
<keyword evidence="4 10" id="KW-0812">Transmembrane</keyword>
<feature type="transmembrane region" description="Helical" evidence="10">
    <location>
        <begin position="385"/>
        <end position="404"/>
    </location>
</feature>
<evidence type="ECO:0000259" key="11">
    <source>
        <dbReference type="Pfam" id="PF02705"/>
    </source>
</evidence>
<dbReference type="InterPro" id="IPR053951">
    <property type="entry name" value="K_trans_N"/>
</dbReference>
<accession>A0A2P8CZD5</accession>
<evidence type="ECO:0000256" key="8">
    <source>
        <dbReference type="ARBA" id="ARBA00023065"/>
    </source>
</evidence>
<dbReference type="GO" id="GO:0015079">
    <property type="term" value="F:potassium ion transmembrane transporter activity"/>
    <property type="evidence" value="ECO:0007669"/>
    <property type="project" value="InterPro"/>
</dbReference>
<feature type="transmembrane region" description="Helical" evidence="10">
    <location>
        <begin position="91"/>
        <end position="111"/>
    </location>
</feature>
<feature type="transmembrane region" description="Helical" evidence="10">
    <location>
        <begin position="328"/>
        <end position="350"/>
    </location>
</feature>
<keyword evidence="5" id="KW-0769">Symport</keyword>
<dbReference type="PANTHER" id="PTHR30540:SF83">
    <property type="entry name" value="K+ POTASSIUM TRANSPORTER"/>
    <property type="match status" value="1"/>
</dbReference>
<dbReference type="OrthoDB" id="9805577at2"/>
<gene>
    <name evidence="13" type="ORF">B0I18_10858</name>
</gene>
<evidence type="ECO:0000256" key="4">
    <source>
        <dbReference type="ARBA" id="ARBA00022692"/>
    </source>
</evidence>
<feature type="transmembrane region" description="Helical" evidence="10">
    <location>
        <begin position="131"/>
        <end position="149"/>
    </location>
</feature>
<keyword evidence="14" id="KW-1185">Reference proteome</keyword>
<evidence type="ECO:0000259" key="12">
    <source>
        <dbReference type="Pfam" id="PF22776"/>
    </source>
</evidence>
<dbReference type="InterPro" id="IPR003855">
    <property type="entry name" value="K+_transporter"/>
</dbReference>
<feature type="transmembrane region" description="Helical" evidence="10">
    <location>
        <begin position="416"/>
        <end position="433"/>
    </location>
</feature>
<comment type="caution">
    <text evidence="13">The sequence shown here is derived from an EMBL/GenBank/DDBJ whole genome shotgun (WGS) entry which is preliminary data.</text>
</comment>
<dbReference type="RefSeq" id="WP_106524209.1">
    <property type="nucleotide sequence ID" value="NZ_PYGD01000008.1"/>
</dbReference>
<evidence type="ECO:0000256" key="7">
    <source>
        <dbReference type="ARBA" id="ARBA00022989"/>
    </source>
</evidence>
<feature type="transmembrane region" description="Helical" evidence="10">
    <location>
        <begin position="156"/>
        <end position="177"/>
    </location>
</feature>
<keyword evidence="9 10" id="KW-0472">Membrane</keyword>
<evidence type="ECO:0000256" key="2">
    <source>
        <dbReference type="ARBA" id="ARBA00022448"/>
    </source>
</evidence>
<feature type="transmembrane region" description="Helical" evidence="10">
    <location>
        <begin position="197"/>
        <end position="220"/>
    </location>
</feature>
<feature type="domain" description="K+ potassium transporter C-terminal" evidence="12">
    <location>
        <begin position="469"/>
        <end position="625"/>
    </location>
</feature>
<keyword evidence="7 10" id="KW-1133">Transmembrane helix</keyword>
<evidence type="ECO:0000256" key="5">
    <source>
        <dbReference type="ARBA" id="ARBA00022847"/>
    </source>
</evidence>
<dbReference type="Pfam" id="PF02705">
    <property type="entry name" value="K_trans"/>
    <property type="match status" value="1"/>
</dbReference>
<dbReference type="GO" id="GO:0015293">
    <property type="term" value="F:symporter activity"/>
    <property type="evidence" value="ECO:0007669"/>
    <property type="project" value="UniProtKB-KW"/>
</dbReference>
<comment type="subcellular location">
    <subcellularLocation>
        <location evidence="1">Membrane</location>
        <topology evidence="1">Multi-pass membrane protein</topology>
    </subcellularLocation>
</comment>
<feature type="domain" description="K+ potassium transporter integral membrane" evidence="11">
    <location>
        <begin position="14"/>
        <end position="444"/>
    </location>
</feature>
<dbReference type="Pfam" id="PF22776">
    <property type="entry name" value="K_trans_C"/>
    <property type="match status" value="1"/>
</dbReference>
<feature type="transmembrane region" description="Helical" evidence="10">
    <location>
        <begin position="356"/>
        <end position="378"/>
    </location>
</feature>
<dbReference type="InterPro" id="IPR053952">
    <property type="entry name" value="K_trans_C"/>
</dbReference>
<feature type="transmembrane region" description="Helical" evidence="10">
    <location>
        <begin position="232"/>
        <end position="253"/>
    </location>
</feature>